<proteinExistence type="predicted"/>
<dbReference type="PANTHER" id="PTHR12277:SF81">
    <property type="entry name" value="PROTEIN ABHD13"/>
    <property type="match status" value="1"/>
</dbReference>
<dbReference type="KEGG" id="fmr:Fuma_02936"/>
<dbReference type="Proteomes" id="UP000187735">
    <property type="component" value="Chromosome"/>
</dbReference>
<name>A0A1P8WGX7_9PLAN</name>
<dbReference type="EMBL" id="CP017641">
    <property type="protein sequence ID" value="APZ93319.1"/>
    <property type="molecule type" value="Genomic_DNA"/>
</dbReference>
<evidence type="ECO:0000313" key="2">
    <source>
        <dbReference type="Proteomes" id="UP000187735"/>
    </source>
</evidence>
<dbReference type="SUPFAM" id="SSF53474">
    <property type="entry name" value="alpha/beta-Hydrolases"/>
    <property type="match status" value="2"/>
</dbReference>
<keyword evidence="2" id="KW-1185">Reference proteome</keyword>
<dbReference type="PANTHER" id="PTHR12277">
    <property type="entry name" value="ALPHA/BETA HYDROLASE DOMAIN-CONTAINING PROTEIN"/>
    <property type="match status" value="1"/>
</dbReference>
<dbReference type="RefSeq" id="WP_218922443.1">
    <property type="nucleotide sequence ID" value="NZ_CP017641.1"/>
</dbReference>
<gene>
    <name evidence="1" type="ORF">Fuma_02936</name>
</gene>
<reference evidence="1 2" key="1">
    <citation type="journal article" date="2016" name="Front. Microbiol.">
        <title>Fuerstia marisgermanicae gen. nov., sp. nov., an Unusual Member of the Phylum Planctomycetes from the German Wadden Sea.</title>
        <authorList>
            <person name="Kohn T."/>
            <person name="Heuer A."/>
            <person name="Jogler M."/>
            <person name="Vollmers J."/>
            <person name="Boedeker C."/>
            <person name="Bunk B."/>
            <person name="Rast P."/>
            <person name="Borchert D."/>
            <person name="Glockner I."/>
            <person name="Freese H.M."/>
            <person name="Klenk H.P."/>
            <person name="Overmann J."/>
            <person name="Kaster A.K."/>
            <person name="Rohde M."/>
            <person name="Wiegand S."/>
            <person name="Jogler C."/>
        </authorList>
    </citation>
    <scope>NUCLEOTIDE SEQUENCE [LARGE SCALE GENOMIC DNA]</scope>
    <source>
        <strain evidence="1 2">NH11</strain>
    </source>
</reference>
<accession>A0A1P8WGX7</accession>
<dbReference type="InterPro" id="IPR029058">
    <property type="entry name" value="AB_hydrolase_fold"/>
</dbReference>
<organism evidence="1 2">
    <name type="scientific">Fuerstiella marisgermanici</name>
    <dbReference type="NCBI Taxonomy" id="1891926"/>
    <lineage>
        <taxon>Bacteria</taxon>
        <taxon>Pseudomonadati</taxon>
        <taxon>Planctomycetota</taxon>
        <taxon>Planctomycetia</taxon>
        <taxon>Planctomycetales</taxon>
        <taxon>Planctomycetaceae</taxon>
        <taxon>Fuerstiella</taxon>
    </lineage>
</organism>
<dbReference type="AlphaFoldDB" id="A0A1P8WGX7"/>
<protein>
    <submittedName>
        <fullName evidence="1">Putative esterase</fullName>
    </submittedName>
</protein>
<dbReference type="STRING" id="1891926.Fuma_02936"/>
<dbReference type="Gene3D" id="3.40.50.1820">
    <property type="entry name" value="alpha/beta hydrolase"/>
    <property type="match status" value="2"/>
</dbReference>
<sequence length="524" mass="58641">MRILFLHGWTSVVGGRKPTFLTENGHELINPALPDEDFEESVRIAEAEHTEQQPDVIVGSSRGGAVAVNMKSRDTPLVLLCPAWKKWGTATIVKPNTIILHSRQDDVIPFTDSDELIANSGLPPESLVEVGDDHRLADEESLEAMLDACFNVCLPEWSEEQKELLEQDWDALCYSAAMRWITATKDSGWQVVHGTVFSGELEKRIEHAWCELGDIIVDLAMHPQARVIDRYSYYRTIQPEVSKMYSADNALMLSLRNGHQGPWDESEQLPPDEDSILDHPAISGKYLFPQDRFVDDPFLVDVQGAELACFRKIVDPDGFTMIHFHGNGEAVADYLPYLADWFAEMGLNSLFIEYRQYGGSSGEARLVAMLGDGEAAMKAAGIVPEKVIVFGRSIGSLYAIELADRQPTIAGLIIESGIANPSERFLTYADLESAGLKEADVLTEVELYFSHQMKLLEYENPLLILHTEEDGLIDISHAERNYEWSGSSQKQLVRFPNGNHNTIFRANLTEYMNAVADFMRSVQS</sequence>
<evidence type="ECO:0000313" key="1">
    <source>
        <dbReference type="EMBL" id="APZ93319.1"/>
    </source>
</evidence>